<dbReference type="AlphaFoldDB" id="A0A2N5V9T7"/>
<name>A0A2N5V9T7_9BASI</name>
<reference evidence="1 2" key="1">
    <citation type="submission" date="2017-11" db="EMBL/GenBank/DDBJ databases">
        <title>De novo assembly and phasing of dikaryotic genomes from two isolates of Puccinia coronata f. sp. avenae, the causal agent of oat crown rust.</title>
        <authorList>
            <person name="Miller M.E."/>
            <person name="Zhang Y."/>
            <person name="Omidvar V."/>
            <person name="Sperschneider J."/>
            <person name="Schwessinger B."/>
            <person name="Raley C."/>
            <person name="Palmer J.M."/>
            <person name="Garnica D."/>
            <person name="Upadhyaya N."/>
            <person name="Rathjen J."/>
            <person name="Taylor J.M."/>
            <person name="Park R.F."/>
            <person name="Dodds P.N."/>
            <person name="Hirsch C.D."/>
            <person name="Kianian S.F."/>
            <person name="Figueroa M."/>
        </authorList>
    </citation>
    <scope>NUCLEOTIDE SEQUENCE [LARGE SCALE GENOMIC DNA]</scope>
    <source>
        <strain evidence="1">12SD80</strain>
    </source>
</reference>
<proteinExistence type="predicted"/>
<evidence type="ECO:0000313" key="1">
    <source>
        <dbReference type="EMBL" id="PLW46724.1"/>
    </source>
</evidence>
<comment type="caution">
    <text evidence="1">The sequence shown here is derived from an EMBL/GenBank/DDBJ whole genome shotgun (WGS) entry which is preliminary data.</text>
</comment>
<sequence length="71" mass="7924">MTNNDPCGMQSCINQHTLTKTTQQLAFHPNKHPIAQAKRKAAPGTCKNTARVHYRPYLLDLAFPLPLLAIL</sequence>
<organism evidence="1 2">
    <name type="scientific">Puccinia coronata f. sp. avenae</name>
    <dbReference type="NCBI Taxonomy" id="200324"/>
    <lineage>
        <taxon>Eukaryota</taxon>
        <taxon>Fungi</taxon>
        <taxon>Dikarya</taxon>
        <taxon>Basidiomycota</taxon>
        <taxon>Pucciniomycotina</taxon>
        <taxon>Pucciniomycetes</taxon>
        <taxon>Pucciniales</taxon>
        <taxon>Pucciniaceae</taxon>
        <taxon>Puccinia</taxon>
    </lineage>
</organism>
<evidence type="ECO:0000313" key="2">
    <source>
        <dbReference type="Proteomes" id="UP000235392"/>
    </source>
</evidence>
<dbReference type="EMBL" id="PGCI01000037">
    <property type="protein sequence ID" value="PLW46724.1"/>
    <property type="molecule type" value="Genomic_DNA"/>
</dbReference>
<protein>
    <submittedName>
        <fullName evidence="1">Uncharacterized protein</fullName>
    </submittedName>
</protein>
<gene>
    <name evidence="1" type="ORF">PCASD_03675</name>
</gene>
<dbReference type="Proteomes" id="UP000235392">
    <property type="component" value="Unassembled WGS sequence"/>
</dbReference>
<accession>A0A2N5V9T7</accession>